<protein>
    <recommendedName>
        <fullName evidence="4">Lipoprotein</fullName>
    </recommendedName>
</protein>
<evidence type="ECO:0008006" key="4">
    <source>
        <dbReference type="Google" id="ProtNLM"/>
    </source>
</evidence>
<gene>
    <name evidence="2" type="ORF">IAB08_07075</name>
</gene>
<dbReference type="Proteomes" id="UP000823612">
    <property type="component" value="Unassembled WGS sequence"/>
</dbReference>
<evidence type="ECO:0000313" key="3">
    <source>
        <dbReference type="Proteomes" id="UP000823612"/>
    </source>
</evidence>
<reference evidence="2" key="1">
    <citation type="submission" date="2020-10" db="EMBL/GenBank/DDBJ databases">
        <authorList>
            <person name="Gilroy R."/>
        </authorList>
    </citation>
    <scope>NUCLEOTIDE SEQUENCE</scope>
    <source>
        <strain evidence="2">2889</strain>
    </source>
</reference>
<proteinExistence type="predicted"/>
<dbReference type="EMBL" id="JADIMZ010000103">
    <property type="protein sequence ID" value="MBO8433038.1"/>
    <property type="molecule type" value="Genomic_DNA"/>
</dbReference>
<keyword evidence="1" id="KW-0732">Signal</keyword>
<name>A0A9D9DT34_9BACT</name>
<dbReference type="AlphaFoldDB" id="A0A9D9DT34"/>
<organism evidence="2 3">
    <name type="scientific">Candidatus Pullibacteroides excrementavium</name>
    <dbReference type="NCBI Taxonomy" id="2840905"/>
    <lineage>
        <taxon>Bacteria</taxon>
        <taxon>Pseudomonadati</taxon>
        <taxon>Bacteroidota</taxon>
        <taxon>Bacteroidia</taxon>
        <taxon>Bacteroidales</taxon>
        <taxon>Candidatus Pullibacteroides</taxon>
    </lineage>
</organism>
<reference evidence="2" key="2">
    <citation type="journal article" date="2021" name="PeerJ">
        <title>Extensive microbial diversity within the chicken gut microbiome revealed by metagenomics and culture.</title>
        <authorList>
            <person name="Gilroy R."/>
            <person name="Ravi A."/>
            <person name="Getino M."/>
            <person name="Pursley I."/>
            <person name="Horton D.L."/>
            <person name="Alikhan N.F."/>
            <person name="Baker D."/>
            <person name="Gharbi K."/>
            <person name="Hall N."/>
            <person name="Watson M."/>
            <person name="Adriaenssens E.M."/>
            <person name="Foster-Nyarko E."/>
            <person name="Jarju S."/>
            <person name="Secka A."/>
            <person name="Antonio M."/>
            <person name="Oren A."/>
            <person name="Chaudhuri R.R."/>
            <person name="La Ragione R."/>
            <person name="Hildebrand F."/>
            <person name="Pallen M.J."/>
        </authorList>
    </citation>
    <scope>NUCLEOTIDE SEQUENCE</scope>
    <source>
        <strain evidence="2">2889</strain>
    </source>
</reference>
<evidence type="ECO:0000256" key="1">
    <source>
        <dbReference type="SAM" id="SignalP"/>
    </source>
</evidence>
<accession>A0A9D9DT34</accession>
<feature type="chain" id="PRO_5039657783" description="Lipoprotein" evidence="1">
    <location>
        <begin position="22"/>
        <end position="239"/>
    </location>
</feature>
<sequence length="239" mass="26422">MKKRFGLLCVALSLVAMPGCIDVKTSDLEKLFKQETESADKGNEPVEAVADTIVMISEEESDHLFFKGVPIDGSLEEYVARMKYAGFEYIGTQEDGTAILQGDFAGFKACLIGVAAIQPLDIVNKIIVLFPERDGWASLEGDYNSLKALLTEKYGKPSECVEEFLGLYSRELGSNTEGDKLMALKTDACTWRAVYRVPKGRIELSVENHGGMIGESRVVLRYYDKINSEAVKQQALDDL</sequence>
<comment type="caution">
    <text evidence="2">The sequence shown here is derived from an EMBL/GenBank/DDBJ whole genome shotgun (WGS) entry which is preliminary data.</text>
</comment>
<evidence type="ECO:0000313" key="2">
    <source>
        <dbReference type="EMBL" id="MBO8433038.1"/>
    </source>
</evidence>
<feature type="signal peptide" evidence="1">
    <location>
        <begin position="1"/>
        <end position="21"/>
    </location>
</feature>